<sequence length="121" mass="13921">MGVRVVCLPFGLFFFQLEDNWALKNMFLFYLSLASLPSMCEVFALNSAASVGGKSDSAKEETEQSNSLNYFIFTLNVQFCVFTYTIKCDSCLDGLEKNQFNLGRFFMELCSCWRDCPREYK</sequence>
<reference evidence="1" key="7">
    <citation type="journal article" date="2005" name="Science">
        <title>The Transcriptional Landscape of the Mammalian Genome.</title>
        <authorList>
            <consortium name="The FANTOM Consortium"/>
            <consortium name="Riken Genome Exploration Research Group and Genome Science Group (Genome Network Project Core Group)"/>
        </authorList>
    </citation>
    <scope>NUCLEOTIDE SEQUENCE</scope>
    <source>
        <strain evidence="1">C57BL/6J</strain>
        <tissue evidence="1">Corpus striatum</tissue>
    </source>
</reference>
<proteinExistence type="evidence at transcript level"/>
<reference evidence="1" key="1">
    <citation type="journal article" date="1999" name="Methods Enzymol.">
        <title>High-efficiency full-length cDNA cloning.</title>
        <authorList>
            <person name="Carninci P."/>
            <person name="Hayashizaki Y."/>
        </authorList>
    </citation>
    <scope>NUCLEOTIDE SEQUENCE</scope>
    <source>
        <strain evidence="1">C57BL/6J</strain>
        <tissue evidence="1">Corpus striatum</tissue>
    </source>
</reference>
<reference evidence="1" key="8">
    <citation type="journal article" date="2005" name="Science">
        <title>Antisense Transcription in the Mammalian Transcriptome.</title>
        <authorList>
            <consortium name="RIKEN Genome Exploration Research Group and Genome Science Group (Genome Network Project Core Group) and the FANTOM Consortium"/>
        </authorList>
    </citation>
    <scope>NUCLEOTIDE SEQUENCE</scope>
    <source>
        <strain evidence="1">C57BL/6J</strain>
        <tissue evidence="1">Corpus striatum</tissue>
    </source>
</reference>
<evidence type="ECO:0000313" key="1">
    <source>
        <dbReference type="EMBL" id="BAC33108.1"/>
    </source>
</evidence>
<dbReference type="AlphaFoldDB" id="Q8BQP4"/>
<reference evidence="1" key="2">
    <citation type="journal article" date="2000" name="Genome Res.">
        <title>Normalization and subtraction of cap-trapper-selected cDNAs to prepare full-length cDNA libraries for rapid discovery of new genes.</title>
        <authorList>
            <person name="Carninci P."/>
            <person name="Shibata Y."/>
            <person name="Hayatsu N."/>
            <person name="Sugahara Y."/>
            <person name="Shibata K."/>
            <person name="Itoh M."/>
            <person name="Konno H."/>
            <person name="Okazaki Y."/>
            <person name="Muramatsu M."/>
            <person name="Hayashizaki Y."/>
        </authorList>
    </citation>
    <scope>NUCLEOTIDE SEQUENCE</scope>
    <source>
        <strain evidence="1">C57BL/6J</strain>
        <tissue evidence="1">Corpus striatum</tissue>
    </source>
</reference>
<dbReference type="EMBL" id="AK047634">
    <property type="protein sequence ID" value="BAC33108.1"/>
    <property type="molecule type" value="mRNA"/>
</dbReference>
<protein>
    <submittedName>
        <fullName evidence="1">Uncharacterized protein</fullName>
    </submittedName>
</protein>
<reference evidence="1" key="4">
    <citation type="journal article" date="2001" name="Nature">
        <title>Functional annotation of a full-length mouse cDNA collection.</title>
        <authorList>
            <consortium name="The RIKEN Genome Exploration Research Group Phase II Team and the FANTOM Consortium"/>
        </authorList>
    </citation>
    <scope>NUCLEOTIDE SEQUENCE</scope>
    <source>
        <strain evidence="1">C57BL/6J</strain>
        <tissue evidence="1">Corpus striatum</tissue>
    </source>
</reference>
<reference evidence="1" key="5">
    <citation type="submission" date="2001-07" db="EMBL/GenBank/DDBJ databases">
        <authorList>
            <person name="Adachi J."/>
            <person name="Aizawa K."/>
            <person name="Akimura T."/>
            <person name="Arakawa T."/>
            <person name="Bono H."/>
            <person name="Carninci P."/>
            <person name="Fukuda S."/>
            <person name="Furuno M."/>
            <person name="Hanagaki T."/>
            <person name="Hara A."/>
            <person name="Hashizume W."/>
            <person name="Hayashida K."/>
            <person name="Hayatsu N."/>
            <person name="Hiramoto K."/>
            <person name="Hiraoka T."/>
            <person name="Hirozane T."/>
            <person name="Hori F."/>
            <person name="Imotani K."/>
            <person name="Ishii Y."/>
            <person name="Itoh M."/>
            <person name="Kagawa I."/>
            <person name="Kasukawa T."/>
            <person name="Katoh H."/>
            <person name="Kawai J."/>
            <person name="Kojima Y."/>
            <person name="Kondo S."/>
            <person name="Konno H."/>
            <person name="Kouda M."/>
            <person name="Koya S."/>
            <person name="Kurihara C."/>
            <person name="Matsuyama T."/>
            <person name="Miyazaki A."/>
            <person name="Murata M."/>
            <person name="Nakamura M."/>
            <person name="Nishi K."/>
            <person name="Nomura K."/>
            <person name="Numazaki R."/>
            <person name="Ohno M."/>
            <person name="Ohsato N."/>
            <person name="Okazaki Y."/>
            <person name="Saito R."/>
            <person name="Saitoh H."/>
            <person name="Sakai C."/>
            <person name="Sakai K."/>
            <person name="Sakazume N."/>
            <person name="Sano H."/>
            <person name="Sasaki D."/>
            <person name="Shibata K."/>
            <person name="Shinagawa A."/>
            <person name="Shiraki T."/>
            <person name="Sogabe Y."/>
            <person name="Tagami M."/>
            <person name="Tagawa A."/>
            <person name="Takahashi F."/>
            <person name="Takaku-Akahira S."/>
            <person name="Takeda Y."/>
            <person name="Tanaka T."/>
            <person name="Tomaru A."/>
            <person name="Toya T."/>
            <person name="Yasunishi A."/>
            <person name="Muramatsu M."/>
            <person name="Hayashizaki Y."/>
        </authorList>
    </citation>
    <scope>NUCLEOTIDE SEQUENCE</scope>
    <source>
        <strain evidence="1">C57BL/6J</strain>
        <tissue evidence="1">Corpus striatum</tissue>
    </source>
</reference>
<accession>Q8BQP4</accession>
<reference evidence="1" key="6">
    <citation type="journal article" date="2002" name="Nature">
        <title>Analysis of the mouse transcriptome based on functional annotation of 60,770 full-length cDNAs.</title>
        <authorList>
            <consortium name="The FANTOM Consortium and the RIKEN Genome Exploration Research Group Phase I and II Team"/>
        </authorList>
    </citation>
    <scope>NUCLEOTIDE SEQUENCE</scope>
    <source>
        <strain evidence="1">C57BL/6J</strain>
        <tissue evidence="1">Corpus striatum</tissue>
    </source>
</reference>
<organism evidence="1">
    <name type="scientific">Mus musculus</name>
    <name type="common">Mouse</name>
    <dbReference type="NCBI Taxonomy" id="10090"/>
    <lineage>
        <taxon>Eukaryota</taxon>
        <taxon>Metazoa</taxon>
        <taxon>Chordata</taxon>
        <taxon>Craniata</taxon>
        <taxon>Vertebrata</taxon>
        <taxon>Euteleostomi</taxon>
        <taxon>Mammalia</taxon>
        <taxon>Eutheria</taxon>
        <taxon>Euarchontoglires</taxon>
        <taxon>Glires</taxon>
        <taxon>Rodentia</taxon>
        <taxon>Myomorpha</taxon>
        <taxon>Muroidea</taxon>
        <taxon>Muridae</taxon>
        <taxon>Murinae</taxon>
        <taxon>Mus</taxon>
        <taxon>Mus</taxon>
    </lineage>
</organism>
<reference evidence="1" key="3">
    <citation type="journal article" date="2000" name="Genome Res.">
        <title>RIKEN integrated sequence analysis (RISA) system--384-format sequencing pipeline with 384 multicapillary sequencer.</title>
        <authorList>
            <person name="Shibata K."/>
            <person name="Itoh M."/>
            <person name="Aizawa K."/>
            <person name="Nagaoka S."/>
            <person name="Sasaki N."/>
            <person name="Carninci P."/>
            <person name="Konno H."/>
            <person name="Akiyama J."/>
            <person name="Nishi K."/>
            <person name="Kitsunai T."/>
            <person name="Tashiro H."/>
            <person name="Itoh M."/>
            <person name="Sumi N."/>
            <person name="Ishii Y."/>
            <person name="Nakamura S."/>
            <person name="Hazama M."/>
            <person name="Nishine T."/>
            <person name="Harada A."/>
            <person name="Yamamoto R."/>
            <person name="Matsumoto H."/>
            <person name="Sakaguchi S."/>
            <person name="Ikegami T."/>
            <person name="Kashiwagi K."/>
            <person name="Fujiwake S."/>
            <person name="Inoue K."/>
            <person name="Togawa Y."/>
            <person name="Izawa M."/>
            <person name="Ohara E."/>
            <person name="Watahiki M."/>
            <person name="Yoneda Y."/>
            <person name="Ishikawa T."/>
            <person name="Ozawa K."/>
            <person name="Tanaka T."/>
            <person name="Matsuura S."/>
            <person name="Kawai J."/>
            <person name="Okazaki Y."/>
            <person name="Muramatsu M."/>
            <person name="Inoue Y."/>
            <person name="Kira A."/>
            <person name="Hayashizaki Y."/>
        </authorList>
    </citation>
    <scope>NUCLEOTIDE SEQUENCE</scope>
    <source>
        <strain evidence="1">C57BL/6J</strain>
        <tissue evidence="1">Corpus striatum</tissue>
    </source>
</reference>
<name>Q8BQP4_MOUSE</name>